<accession>A0A0C3LN85</accession>
<name>A0A0C3LN85_9AGAM</name>
<dbReference type="Gene3D" id="1.25.40.10">
    <property type="entry name" value="Tetratricopeptide repeat domain"/>
    <property type="match status" value="2"/>
</dbReference>
<dbReference type="Pfam" id="PF01535">
    <property type="entry name" value="PPR"/>
    <property type="match status" value="1"/>
</dbReference>
<proteinExistence type="inferred from homology"/>
<evidence type="ECO:0000313" key="3">
    <source>
        <dbReference type="EMBL" id="KIO22797.1"/>
    </source>
</evidence>
<keyword evidence="4" id="KW-1185">Reference proteome</keyword>
<organism evidence="3 4">
    <name type="scientific">Tulasnella calospora MUT 4182</name>
    <dbReference type="NCBI Taxonomy" id="1051891"/>
    <lineage>
        <taxon>Eukaryota</taxon>
        <taxon>Fungi</taxon>
        <taxon>Dikarya</taxon>
        <taxon>Basidiomycota</taxon>
        <taxon>Agaricomycotina</taxon>
        <taxon>Agaricomycetes</taxon>
        <taxon>Cantharellales</taxon>
        <taxon>Tulasnellaceae</taxon>
        <taxon>Tulasnella</taxon>
    </lineage>
</organism>
<sequence>MALFRKAEKLCGGEGKESMHVATYNAVIHGLLINGQAADAEAIPDVYTYTTIFDTLLQSNRPDAVMRMLDVMETAKIPANTATYTAIIDCLIRRKGEKNVRAALQLANKMEADGIPANEVTFTSLLAGVSRDDELPAMVQKQLVAEIMAKMTARGMEPNRVTQTFLLLAALKADSKTGIDQAMQIWREAIAEKGNPGHIPHPTYFILLTGLAKNERYDHVQEVMEYIYRSGWQPKGPLEKLIKQLSMEIALRG</sequence>
<dbReference type="PANTHER" id="PTHR46128:SF211">
    <property type="entry name" value="PENTACOTRIPEPTIDE-REPEAT REGION OF PRORP DOMAIN-CONTAINING PROTEIN"/>
    <property type="match status" value="1"/>
</dbReference>
<dbReference type="STRING" id="1051891.A0A0C3LN85"/>
<evidence type="ECO:0000256" key="2">
    <source>
        <dbReference type="PROSITE-ProRule" id="PRU00708"/>
    </source>
</evidence>
<dbReference type="OrthoDB" id="185373at2759"/>
<dbReference type="Pfam" id="PF13812">
    <property type="entry name" value="PPR_3"/>
    <property type="match status" value="1"/>
</dbReference>
<dbReference type="InterPro" id="IPR050872">
    <property type="entry name" value="PPR_P_subfamily"/>
</dbReference>
<dbReference type="EMBL" id="KN823100">
    <property type="protein sequence ID" value="KIO22797.1"/>
    <property type="molecule type" value="Genomic_DNA"/>
</dbReference>
<dbReference type="InterPro" id="IPR002885">
    <property type="entry name" value="PPR_rpt"/>
</dbReference>
<dbReference type="PANTHER" id="PTHR46128">
    <property type="entry name" value="MITOCHONDRIAL GROUP I INTRON SPLICING FACTOR CCM1"/>
    <property type="match status" value="1"/>
</dbReference>
<feature type="repeat" description="PPR" evidence="2">
    <location>
        <begin position="80"/>
        <end position="117"/>
    </location>
</feature>
<dbReference type="InterPro" id="IPR011990">
    <property type="entry name" value="TPR-like_helical_dom_sf"/>
</dbReference>
<evidence type="ECO:0000313" key="4">
    <source>
        <dbReference type="Proteomes" id="UP000054248"/>
    </source>
</evidence>
<dbReference type="NCBIfam" id="TIGR00756">
    <property type="entry name" value="PPR"/>
    <property type="match status" value="1"/>
</dbReference>
<evidence type="ECO:0008006" key="5">
    <source>
        <dbReference type="Google" id="ProtNLM"/>
    </source>
</evidence>
<comment type="similarity">
    <text evidence="1">Belongs to the PPR family. P subfamily.</text>
</comment>
<dbReference type="AlphaFoldDB" id="A0A0C3LN85"/>
<gene>
    <name evidence="3" type="ORF">M407DRAFT_245020</name>
</gene>
<evidence type="ECO:0000256" key="1">
    <source>
        <dbReference type="ARBA" id="ARBA00007626"/>
    </source>
</evidence>
<reference evidence="4" key="2">
    <citation type="submission" date="2015-01" db="EMBL/GenBank/DDBJ databases">
        <title>Evolutionary Origins and Diversification of the Mycorrhizal Mutualists.</title>
        <authorList>
            <consortium name="DOE Joint Genome Institute"/>
            <consortium name="Mycorrhizal Genomics Consortium"/>
            <person name="Kohler A."/>
            <person name="Kuo A."/>
            <person name="Nagy L.G."/>
            <person name="Floudas D."/>
            <person name="Copeland A."/>
            <person name="Barry K.W."/>
            <person name="Cichocki N."/>
            <person name="Veneault-Fourrey C."/>
            <person name="LaButti K."/>
            <person name="Lindquist E.A."/>
            <person name="Lipzen A."/>
            <person name="Lundell T."/>
            <person name="Morin E."/>
            <person name="Murat C."/>
            <person name="Riley R."/>
            <person name="Ohm R."/>
            <person name="Sun H."/>
            <person name="Tunlid A."/>
            <person name="Henrissat B."/>
            <person name="Grigoriev I.V."/>
            <person name="Hibbett D.S."/>
            <person name="Martin F."/>
        </authorList>
    </citation>
    <scope>NUCLEOTIDE SEQUENCE [LARGE SCALE GENOMIC DNA]</scope>
    <source>
        <strain evidence="4">MUT 4182</strain>
    </source>
</reference>
<protein>
    <recommendedName>
        <fullName evidence="5">Pentacotripeptide-repeat region of PRORP domain-containing protein</fullName>
    </recommendedName>
</protein>
<reference evidence="3 4" key="1">
    <citation type="submission" date="2014-04" db="EMBL/GenBank/DDBJ databases">
        <authorList>
            <consortium name="DOE Joint Genome Institute"/>
            <person name="Kuo A."/>
            <person name="Girlanda M."/>
            <person name="Perotto S."/>
            <person name="Kohler A."/>
            <person name="Nagy L.G."/>
            <person name="Floudas D."/>
            <person name="Copeland A."/>
            <person name="Barry K.W."/>
            <person name="Cichocki N."/>
            <person name="Veneault-Fourrey C."/>
            <person name="LaButti K."/>
            <person name="Lindquist E.A."/>
            <person name="Lipzen A."/>
            <person name="Lundell T."/>
            <person name="Morin E."/>
            <person name="Murat C."/>
            <person name="Sun H."/>
            <person name="Tunlid A."/>
            <person name="Henrissat B."/>
            <person name="Grigoriev I.V."/>
            <person name="Hibbett D.S."/>
            <person name="Martin F."/>
            <person name="Nordberg H.P."/>
            <person name="Cantor M.N."/>
            <person name="Hua S.X."/>
        </authorList>
    </citation>
    <scope>NUCLEOTIDE SEQUENCE [LARGE SCALE GENOMIC DNA]</scope>
    <source>
        <strain evidence="3 4">MUT 4182</strain>
    </source>
</reference>
<feature type="repeat" description="PPR" evidence="2">
    <location>
        <begin position="45"/>
        <end position="79"/>
    </location>
</feature>
<dbReference type="HOGENOM" id="CLU_1099169_0_0_1"/>
<dbReference type="Pfam" id="PF13041">
    <property type="entry name" value="PPR_2"/>
    <property type="match status" value="1"/>
</dbReference>
<dbReference type="PROSITE" id="PS51375">
    <property type="entry name" value="PPR"/>
    <property type="match status" value="2"/>
</dbReference>
<dbReference type="Proteomes" id="UP000054248">
    <property type="component" value="Unassembled WGS sequence"/>
</dbReference>